<accession>A0AAQ4E6P0</accession>
<proteinExistence type="predicted"/>
<reference evidence="1 2" key="1">
    <citation type="journal article" date="2023" name="Arcadia Sci">
        <title>De novo assembly of a long-read Amblyomma americanum tick genome.</title>
        <authorList>
            <person name="Chou S."/>
            <person name="Poskanzer K.E."/>
            <person name="Rollins M."/>
            <person name="Thuy-Boun P.S."/>
        </authorList>
    </citation>
    <scope>NUCLEOTIDE SEQUENCE [LARGE SCALE GENOMIC DNA]</scope>
    <source>
        <strain evidence="1">F_SG_1</strain>
        <tissue evidence="1">Salivary glands</tissue>
    </source>
</reference>
<evidence type="ECO:0000313" key="1">
    <source>
        <dbReference type="EMBL" id="KAK8770387.1"/>
    </source>
</evidence>
<name>A0AAQ4E6P0_AMBAM</name>
<dbReference type="Proteomes" id="UP001321473">
    <property type="component" value="Unassembled WGS sequence"/>
</dbReference>
<protein>
    <submittedName>
        <fullName evidence="1">Uncharacterized protein</fullName>
    </submittedName>
</protein>
<gene>
    <name evidence="1" type="ORF">V5799_013147</name>
</gene>
<dbReference type="EMBL" id="JARKHS020021214">
    <property type="protein sequence ID" value="KAK8770387.1"/>
    <property type="molecule type" value="Genomic_DNA"/>
</dbReference>
<evidence type="ECO:0000313" key="2">
    <source>
        <dbReference type="Proteomes" id="UP001321473"/>
    </source>
</evidence>
<feature type="non-terminal residue" evidence="1">
    <location>
        <position position="126"/>
    </location>
</feature>
<comment type="caution">
    <text evidence="1">The sequence shown here is derived from an EMBL/GenBank/DDBJ whole genome shotgun (WGS) entry which is preliminary data.</text>
</comment>
<sequence length="126" mass="13420">MSQDTASNPSERLSSTTTLTVFVEDGDDQDPAFVHEGCTVVHGACADVEYSAEVTSGLIAEEDTESRRFATARLTIGVRVVDSNPPILLASATEGFVDENSPIGTYVVTQPGGDEPLYFMVSDDDI</sequence>
<dbReference type="AlphaFoldDB" id="A0AAQ4E6P0"/>
<organism evidence="1 2">
    <name type="scientific">Amblyomma americanum</name>
    <name type="common">Lone star tick</name>
    <dbReference type="NCBI Taxonomy" id="6943"/>
    <lineage>
        <taxon>Eukaryota</taxon>
        <taxon>Metazoa</taxon>
        <taxon>Ecdysozoa</taxon>
        <taxon>Arthropoda</taxon>
        <taxon>Chelicerata</taxon>
        <taxon>Arachnida</taxon>
        <taxon>Acari</taxon>
        <taxon>Parasitiformes</taxon>
        <taxon>Ixodida</taxon>
        <taxon>Ixodoidea</taxon>
        <taxon>Ixodidae</taxon>
        <taxon>Amblyomminae</taxon>
        <taxon>Amblyomma</taxon>
    </lineage>
</organism>
<keyword evidence="2" id="KW-1185">Reference proteome</keyword>